<protein>
    <submittedName>
        <fullName evidence="1">Uncharacterized protein</fullName>
    </submittedName>
</protein>
<proteinExistence type="predicted"/>
<comment type="caution">
    <text evidence="1">The sequence shown here is derived from an EMBL/GenBank/DDBJ whole genome shotgun (WGS) entry which is preliminary data.</text>
</comment>
<dbReference type="Proteomes" id="UP000249915">
    <property type="component" value="Unassembled WGS sequence"/>
</dbReference>
<gene>
    <name evidence="1" type="ORF">BAY60_27140</name>
</gene>
<accession>A0A2V4ALH6</accession>
<sequence>MTGEDKPQGWQGYRWPDWVPHGVRREVERLWRTPGDWMADAAVVGAPELGTVIPRPPGHDPDPGRFCHYGGRIGRLVAESGFVSVSYVMLSGEVRWLMSLGAMQ</sequence>
<reference evidence="1 2" key="1">
    <citation type="submission" date="2016-07" db="EMBL/GenBank/DDBJ databases">
        <title>Draft genome sequence of Prauserella muralis DSM 45305, isolated from a mould-covered wall in an indoor environment.</title>
        <authorList>
            <person name="Ruckert C."/>
            <person name="Albersmeier A."/>
            <person name="Jiang C.-L."/>
            <person name="Jiang Y."/>
            <person name="Kalinowski J."/>
            <person name="Schneider O."/>
            <person name="Winkler A."/>
            <person name="Zotchev S.B."/>
        </authorList>
    </citation>
    <scope>NUCLEOTIDE SEQUENCE [LARGE SCALE GENOMIC DNA]</scope>
    <source>
        <strain evidence="1 2">DSM 45305</strain>
    </source>
</reference>
<organism evidence="1 2">
    <name type="scientific">Prauserella muralis</name>
    <dbReference type="NCBI Taxonomy" id="588067"/>
    <lineage>
        <taxon>Bacteria</taxon>
        <taxon>Bacillati</taxon>
        <taxon>Actinomycetota</taxon>
        <taxon>Actinomycetes</taxon>
        <taxon>Pseudonocardiales</taxon>
        <taxon>Pseudonocardiaceae</taxon>
        <taxon>Prauserella</taxon>
    </lineage>
</organism>
<dbReference type="RefSeq" id="WP_112284387.1">
    <property type="nucleotide sequence ID" value="NZ_MASW01000006.1"/>
</dbReference>
<keyword evidence="2" id="KW-1185">Reference proteome</keyword>
<name>A0A2V4ALH6_9PSEU</name>
<evidence type="ECO:0000313" key="2">
    <source>
        <dbReference type="Proteomes" id="UP000249915"/>
    </source>
</evidence>
<dbReference type="AlphaFoldDB" id="A0A2V4ALH6"/>
<dbReference type="EMBL" id="MASW01000006">
    <property type="protein sequence ID" value="PXY21145.1"/>
    <property type="molecule type" value="Genomic_DNA"/>
</dbReference>
<dbReference type="OrthoDB" id="9787478at2"/>
<evidence type="ECO:0000313" key="1">
    <source>
        <dbReference type="EMBL" id="PXY21145.1"/>
    </source>
</evidence>